<keyword evidence="3" id="KW-0997">Cell inner membrane</keyword>
<proteinExistence type="inferred from homology"/>
<dbReference type="SUPFAM" id="SSF54534">
    <property type="entry name" value="FKBP-like"/>
    <property type="match status" value="1"/>
</dbReference>
<evidence type="ECO:0000256" key="12">
    <source>
        <dbReference type="SAM" id="Coils"/>
    </source>
</evidence>
<keyword evidence="5 13" id="KW-1133">Transmembrane helix</keyword>
<evidence type="ECO:0000256" key="13">
    <source>
        <dbReference type="SAM" id="Phobius"/>
    </source>
</evidence>
<evidence type="ECO:0000256" key="11">
    <source>
        <dbReference type="PROSITE-ProRule" id="PRU00278"/>
    </source>
</evidence>
<evidence type="ECO:0000256" key="8">
    <source>
        <dbReference type="ARBA" id="ARBA00038408"/>
    </source>
</evidence>
<dbReference type="InterPro" id="IPR046357">
    <property type="entry name" value="PPIase_dom_sf"/>
</dbReference>
<dbReference type="InterPro" id="IPR027304">
    <property type="entry name" value="Trigger_fact/SurA_dom_sf"/>
</dbReference>
<dbReference type="PROSITE" id="PS01096">
    <property type="entry name" value="PPIC_PPIASE_1"/>
    <property type="match status" value="1"/>
</dbReference>
<reference evidence="15 16" key="1">
    <citation type="submission" date="2016-10" db="EMBL/GenBank/DDBJ databases">
        <authorList>
            <person name="de Groot N.N."/>
        </authorList>
    </citation>
    <scope>NUCLEOTIDE SEQUENCE [LARGE SCALE GENOMIC DNA]</scope>
    <source>
        <strain evidence="15 16">BH539</strain>
    </source>
</reference>
<dbReference type="InterPro" id="IPR000297">
    <property type="entry name" value="PPIase_PpiC"/>
</dbReference>
<organism evidence="15 16">
    <name type="scientific">Onishia taeanensis</name>
    <dbReference type="NCBI Taxonomy" id="284577"/>
    <lineage>
        <taxon>Bacteria</taxon>
        <taxon>Pseudomonadati</taxon>
        <taxon>Pseudomonadota</taxon>
        <taxon>Gammaproteobacteria</taxon>
        <taxon>Oceanospirillales</taxon>
        <taxon>Halomonadaceae</taxon>
        <taxon>Onishia</taxon>
    </lineage>
</organism>
<dbReference type="InterPro" id="IPR023058">
    <property type="entry name" value="PPIase_PpiC_CS"/>
</dbReference>
<keyword evidence="11" id="KW-0697">Rotamase</keyword>
<accession>A0A1G7V5P4</accession>
<comment type="subcellular location">
    <subcellularLocation>
        <location evidence="1">Cell inner membrane</location>
        <topology evidence="1">Single-pass type II membrane protein</topology>
        <orientation evidence="1">Periplasmic side</orientation>
    </subcellularLocation>
</comment>
<dbReference type="GO" id="GO:0005886">
    <property type="term" value="C:plasma membrane"/>
    <property type="evidence" value="ECO:0007669"/>
    <property type="project" value="UniProtKB-SubCell"/>
</dbReference>
<dbReference type="InterPro" id="IPR052029">
    <property type="entry name" value="PpiD_chaperone"/>
</dbReference>
<protein>
    <recommendedName>
        <fullName evidence="9">Periplasmic chaperone PpiD</fullName>
    </recommendedName>
    <alternativeName>
        <fullName evidence="10">Periplasmic folding chaperone</fullName>
    </alternativeName>
</protein>
<dbReference type="PANTHER" id="PTHR47529">
    <property type="entry name" value="PEPTIDYL-PROLYL CIS-TRANS ISOMERASE D"/>
    <property type="match status" value="1"/>
</dbReference>
<dbReference type="Proteomes" id="UP000198641">
    <property type="component" value="Unassembled WGS sequence"/>
</dbReference>
<dbReference type="EMBL" id="FNCI01000019">
    <property type="protein sequence ID" value="SDG55083.1"/>
    <property type="molecule type" value="Genomic_DNA"/>
</dbReference>
<evidence type="ECO:0000256" key="4">
    <source>
        <dbReference type="ARBA" id="ARBA00022692"/>
    </source>
</evidence>
<evidence type="ECO:0000256" key="10">
    <source>
        <dbReference type="ARBA" id="ARBA00042775"/>
    </source>
</evidence>
<dbReference type="Pfam" id="PF00639">
    <property type="entry name" value="Rotamase"/>
    <property type="match status" value="1"/>
</dbReference>
<evidence type="ECO:0000313" key="15">
    <source>
        <dbReference type="EMBL" id="SDG55083.1"/>
    </source>
</evidence>
<keyword evidence="7" id="KW-0143">Chaperone</keyword>
<dbReference type="STRING" id="284577.SAMN05216571_1199"/>
<comment type="similarity">
    <text evidence="8">Belongs to the PpiD chaperone family.</text>
</comment>
<evidence type="ECO:0000313" key="16">
    <source>
        <dbReference type="Proteomes" id="UP000198641"/>
    </source>
</evidence>
<dbReference type="PANTHER" id="PTHR47529:SF1">
    <property type="entry name" value="PERIPLASMIC CHAPERONE PPID"/>
    <property type="match status" value="1"/>
</dbReference>
<dbReference type="Gene3D" id="3.10.50.40">
    <property type="match status" value="1"/>
</dbReference>
<dbReference type="GO" id="GO:0003755">
    <property type="term" value="F:peptidyl-prolyl cis-trans isomerase activity"/>
    <property type="evidence" value="ECO:0007669"/>
    <property type="project" value="UniProtKB-KW"/>
</dbReference>
<dbReference type="PROSITE" id="PS50198">
    <property type="entry name" value="PPIC_PPIASE_2"/>
    <property type="match status" value="1"/>
</dbReference>
<gene>
    <name evidence="15" type="ORF">SAMN05216571_1199</name>
</gene>
<evidence type="ECO:0000256" key="1">
    <source>
        <dbReference type="ARBA" id="ARBA00004382"/>
    </source>
</evidence>
<keyword evidence="11 15" id="KW-0413">Isomerase</keyword>
<sequence>MLQRIRDRSTSWGAKIIIGAVIATMALFGVDSLVGLLSSGGDDVATVNGQSITRQQVEVQVQRAIRSGQVPPEQERQLRGQVLDQLIRTSLLDQYAEEGGLHLSEGQLDNLIVTLPEFQDQDGKFSRELFKNRLASAGYTPLAFRAQLRDDMQRQQLQQGLSSSEFMLDDEKQRLAALQNQTRSYRYQQLDASDLEEASQVSQADLEAYYQDHRDDYQRPEQVKLAYLVLDRRELADQVEVDDDQLRSLYAERVSEADRRVSHIMLTFGDQRTREEAVAALKKVKERLAAGESFASLAAEVSDDTSTSDSGGDLGVISRGFFGDAFDSAVYSLDQGQVSDIVETDNGLHLLKVTEIEIPSFEELRGELRDQAALADVDDLFNERVQQLIDESFAADDLASIAKDVGAELQTSDWVSADSAEGVLAEPGVMDAAFTKDVLEEGFNSEVIELDQDRRMVLRVRDHRPATTLELDEVRDRVSAAVEKLKVQEALTALAEKRVAALRDGSQQVVDWQRVESATRQSGSNVPAAVNGLAFRLPNPEDGAPVYGQTATQNGVALVALDAVQEGDVSDASESRVAQLVERLRAQAAVSGLLEQLQNDAEIERL</sequence>
<dbReference type="SUPFAM" id="SSF109998">
    <property type="entry name" value="Triger factor/SurA peptide-binding domain-like"/>
    <property type="match status" value="1"/>
</dbReference>
<feature type="coiled-coil region" evidence="12">
    <location>
        <begin position="161"/>
        <end position="188"/>
    </location>
</feature>
<feature type="domain" description="PpiC" evidence="14">
    <location>
        <begin position="256"/>
        <end position="355"/>
    </location>
</feature>
<evidence type="ECO:0000256" key="6">
    <source>
        <dbReference type="ARBA" id="ARBA00023136"/>
    </source>
</evidence>
<evidence type="ECO:0000256" key="5">
    <source>
        <dbReference type="ARBA" id="ARBA00022989"/>
    </source>
</evidence>
<evidence type="ECO:0000256" key="7">
    <source>
        <dbReference type="ARBA" id="ARBA00023186"/>
    </source>
</evidence>
<keyword evidence="4 13" id="KW-0812">Transmembrane</keyword>
<feature type="transmembrane region" description="Helical" evidence="13">
    <location>
        <begin position="12"/>
        <end position="30"/>
    </location>
</feature>
<keyword evidence="6 13" id="KW-0472">Membrane</keyword>
<name>A0A1G7V5P4_9GAMM</name>
<evidence type="ECO:0000256" key="3">
    <source>
        <dbReference type="ARBA" id="ARBA00022519"/>
    </source>
</evidence>
<evidence type="ECO:0000256" key="2">
    <source>
        <dbReference type="ARBA" id="ARBA00022475"/>
    </source>
</evidence>
<dbReference type="Pfam" id="PF13624">
    <property type="entry name" value="SurA_N_3"/>
    <property type="match status" value="1"/>
</dbReference>
<evidence type="ECO:0000259" key="14">
    <source>
        <dbReference type="PROSITE" id="PS50198"/>
    </source>
</evidence>
<dbReference type="AlphaFoldDB" id="A0A1G7V5P4"/>
<dbReference type="Gene3D" id="1.10.4030.10">
    <property type="entry name" value="Porin chaperone SurA, peptide-binding domain"/>
    <property type="match status" value="1"/>
</dbReference>
<evidence type="ECO:0000256" key="9">
    <source>
        <dbReference type="ARBA" id="ARBA00040743"/>
    </source>
</evidence>
<dbReference type="RefSeq" id="WP_092528692.1">
    <property type="nucleotide sequence ID" value="NZ_FNCI01000019.1"/>
</dbReference>
<dbReference type="OrthoDB" id="9812372at2"/>
<keyword evidence="2" id="KW-1003">Cell membrane</keyword>
<keyword evidence="16" id="KW-1185">Reference proteome</keyword>
<keyword evidence="12" id="KW-0175">Coiled coil</keyword>